<evidence type="ECO:0000313" key="3">
    <source>
        <dbReference type="Proteomes" id="UP000541444"/>
    </source>
</evidence>
<comment type="caution">
    <text evidence="2">The sequence shown here is derived from an EMBL/GenBank/DDBJ whole genome shotgun (WGS) entry which is preliminary data.</text>
</comment>
<evidence type="ECO:0000313" key="2">
    <source>
        <dbReference type="EMBL" id="KAF6168944.1"/>
    </source>
</evidence>
<proteinExistence type="predicted"/>
<dbReference type="InterPro" id="IPR046849">
    <property type="entry name" value="E2_motif"/>
</dbReference>
<organism evidence="2 3">
    <name type="scientific">Kingdonia uniflora</name>
    <dbReference type="NCBI Taxonomy" id="39325"/>
    <lineage>
        <taxon>Eukaryota</taxon>
        <taxon>Viridiplantae</taxon>
        <taxon>Streptophyta</taxon>
        <taxon>Embryophyta</taxon>
        <taxon>Tracheophyta</taxon>
        <taxon>Spermatophyta</taxon>
        <taxon>Magnoliopsida</taxon>
        <taxon>Ranunculales</taxon>
        <taxon>Circaeasteraceae</taxon>
        <taxon>Kingdonia</taxon>
    </lineage>
</organism>
<sequence length="146" mass="16857">MGRDIHGLKKITGWNTITIDGVLHEFVGGDGSHPQSMDIYQKWDELLDQMTLRGYVLDTLIILLDMEEDEKKHVLYRHSEKLAIVFGLLNTPTRSPIRITKNLRVCEDCHTSLKLIPNIVDREIAICDQNRFYCFKDGSCSCKGYW</sequence>
<dbReference type="InterPro" id="IPR032867">
    <property type="entry name" value="DYW_dom"/>
</dbReference>
<accession>A0A7J7NPP2</accession>
<dbReference type="EMBL" id="JACGCM010000671">
    <property type="protein sequence ID" value="KAF6168944.1"/>
    <property type="molecule type" value="Genomic_DNA"/>
</dbReference>
<dbReference type="Pfam" id="PF20430">
    <property type="entry name" value="Eplus_motif"/>
    <property type="match status" value="1"/>
</dbReference>
<reference evidence="2 3" key="1">
    <citation type="journal article" date="2020" name="IScience">
        <title>Genome Sequencing of the Endangered Kingdonia uniflora (Circaeasteraceae, Ranunculales) Reveals Potential Mechanisms of Evolutionary Specialization.</title>
        <authorList>
            <person name="Sun Y."/>
            <person name="Deng T."/>
            <person name="Zhang A."/>
            <person name="Moore M.J."/>
            <person name="Landis J.B."/>
            <person name="Lin N."/>
            <person name="Zhang H."/>
            <person name="Zhang X."/>
            <person name="Huang J."/>
            <person name="Zhang X."/>
            <person name="Sun H."/>
            <person name="Wang H."/>
        </authorList>
    </citation>
    <scope>NUCLEOTIDE SEQUENCE [LARGE SCALE GENOMIC DNA]</scope>
    <source>
        <strain evidence="2">TB1705</strain>
        <tissue evidence="2">Leaf</tissue>
    </source>
</reference>
<gene>
    <name evidence="2" type="ORF">GIB67_038441</name>
</gene>
<dbReference type="Pfam" id="PF14432">
    <property type="entry name" value="DYW_deaminase"/>
    <property type="match status" value="1"/>
</dbReference>
<name>A0A7J7NPP2_9MAGN</name>
<dbReference type="AlphaFoldDB" id="A0A7J7NPP2"/>
<feature type="domain" description="DYW" evidence="1">
    <location>
        <begin position="54"/>
        <end position="146"/>
    </location>
</feature>
<dbReference type="GO" id="GO:0008270">
    <property type="term" value="F:zinc ion binding"/>
    <property type="evidence" value="ECO:0007669"/>
    <property type="project" value="InterPro"/>
</dbReference>
<evidence type="ECO:0000259" key="1">
    <source>
        <dbReference type="Pfam" id="PF14432"/>
    </source>
</evidence>
<protein>
    <recommendedName>
        <fullName evidence="1">DYW domain-containing protein</fullName>
    </recommendedName>
</protein>
<dbReference type="Proteomes" id="UP000541444">
    <property type="component" value="Unassembled WGS sequence"/>
</dbReference>
<dbReference type="OrthoDB" id="185373at2759"/>
<keyword evidence="3" id="KW-1185">Reference proteome</keyword>